<dbReference type="EMBL" id="ATMT01000053">
    <property type="protein sequence ID" value="EPY06661.1"/>
    <property type="molecule type" value="Genomic_DNA"/>
</dbReference>
<keyword evidence="3 5" id="KW-0238">DNA-binding</keyword>
<dbReference type="InterPro" id="IPR011010">
    <property type="entry name" value="DNA_brk_join_enz"/>
</dbReference>
<dbReference type="Pfam" id="PF14659">
    <property type="entry name" value="Phage_int_SAM_3"/>
    <property type="match status" value="1"/>
</dbReference>
<evidence type="ECO:0000256" key="4">
    <source>
        <dbReference type="ARBA" id="ARBA00023172"/>
    </source>
</evidence>
<protein>
    <submittedName>
        <fullName evidence="8">Integrase</fullName>
    </submittedName>
</protein>
<evidence type="ECO:0000313" key="8">
    <source>
        <dbReference type="EMBL" id="EPY06661.1"/>
    </source>
</evidence>
<dbReference type="CDD" id="cd01189">
    <property type="entry name" value="INT_ICEBs1_C_like"/>
    <property type="match status" value="1"/>
</dbReference>
<dbReference type="Gene3D" id="1.10.443.10">
    <property type="entry name" value="Intergrase catalytic core"/>
    <property type="match status" value="1"/>
</dbReference>
<evidence type="ECO:0000256" key="3">
    <source>
        <dbReference type="ARBA" id="ARBA00023125"/>
    </source>
</evidence>
<evidence type="ECO:0000259" key="7">
    <source>
        <dbReference type="PROSITE" id="PS51900"/>
    </source>
</evidence>
<evidence type="ECO:0000256" key="5">
    <source>
        <dbReference type="PROSITE-ProRule" id="PRU01248"/>
    </source>
</evidence>
<dbReference type="Gene3D" id="1.10.150.130">
    <property type="match status" value="1"/>
</dbReference>
<proteinExistence type="inferred from homology"/>
<dbReference type="PANTHER" id="PTHR30349:SF64">
    <property type="entry name" value="PROPHAGE INTEGRASE INTD-RELATED"/>
    <property type="match status" value="1"/>
</dbReference>
<dbReference type="PROSITE" id="PS51898">
    <property type="entry name" value="TYR_RECOMBINASE"/>
    <property type="match status" value="1"/>
</dbReference>
<keyword evidence="4" id="KW-0233">DNA recombination</keyword>
<dbReference type="PROSITE" id="PS51900">
    <property type="entry name" value="CB"/>
    <property type="match status" value="1"/>
</dbReference>
<accession>S9TWT3</accession>
<evidence type="ECO:0000313" key="9">
    <source>
        <dbReference type="Proteomes" id="UP000015344"/>
    </source>
</evidence>
<dbReference type="GO" id="GO:0006310">
    <property type="term" value="P:DNA recombination"/>
    <property type="evidence" value="ECO:0007669"/>
    <property type="project" value="UniProtKB-KW"/>
</dbReference>
<evidence type="ECO:0000256" key="2">
    <source>
        <dbReference type="ARBA" id="ARBA00022908"/>
    </source>
</evidence>
<dbReference type="GO" id="GO:0003677">
    <property type="term" value="F:DNA binding"/>
    <property type="evidence" value="ECO:0007669"/>
    <property type="project" value="UniProtKB-UniRule"/>
</dbReference>
<evidence type="ECO:0000256" key="1">
    <source>
        <dbReference type="ARBA" id="ARBA00008857"/>
    </source>
</evidence>
<dbReference type="InterPro" id="IPR044068">
    <property type="entry name" value="CB"/>
</dbReference>
<dbReference type="Pfam" id="PF00589">
    <property type="entry name" value="Phage_integrase"/>
    <property type="match status" value="1"/>
</dbReference>
<sequence length="409" mass="48219">MAKGSIEQRGENSWRLTVDLGTLPNGKRNRPRKSITVDDKKILRSTRRLNEYLDDQLALFKQEVLSGEYIKPDKMIFSQYINLWKKKYAELHLAASTRDAYYNHIRNHIEPRFGNKKMTDIKTLHIVDFIADLKKLDARKDGKGKLSDRTVQYIYAVMQNLFTIAVKWELIKNNPLEKTDRPKAKKVKAKFYESEEVTKIINALYKEPVHWRLMMLTAIIGGLRRAELVALRWSHVDFNRKQIFVEKSIPLKRKGVNYEKGTKNDDERYVDMPNWLMDEFEDFRKEWLIQREATGDKWKAEESEYVFHAGYGTPFYYTHPTAWWKMFTKRHKFSYYSLHKLRHTSVTVLIEKGASIKSIQERVGHKQTQTTTDIYAHVTKKLSREVANLFDELDPAKENSVPNPSPIKI</sequence>
<reference evidence="8 9" key="1">
    <citation type="submission" date="2013-05" db="EMBL/GenBank/DDBJ databases">
        <authorList>
            <person name="Strain E.A."/>
            <person name="Brown E."/>
            <person name="Allard M.W."/>
            <person name="Luo Y.L."/>
        </authorList>
    </citation>
    <scope>NUCLEOTIDE SEQUENCE [LARGE SCALE GENOMIC DNA]</scope>
    <source>
        <strain evidence="8 9">TS-15</strain>
    </source>
</reference>
<evidence type="ECO:0000259" key="6">
    <source>
        <dbReference type="PROSITE" id="PS51898"/>
    </source>
</evidence>
<dbReference type="Proteomes" id="UP000015344">
    <property type="component" value="Unassembled WGS sequence"/>
</dbReference>
<organism evidence="8 9">
    <name type="scientific">Paenibacillus alvei TS-15</name>
    <dbReference type="NCBI Taxonomy" id="1117108"/>
    <lineage>
        <taxon>Bacteria</taxon>
        <taxon>Bacillati</taxon>
        <taxon>Bacillota</taxon>
        <taxon>Bacilli</taxon>
        <taxon>Bacillales</taxon>
        <taxon>Paenibacillaceae</taxon>
        <taxon>Paenibacillus</taxon>
    </lineage>
</organism>
<dbReference type="SUPFAM" id="SSF56349">
    <property type="entry name" value="DNA breaking-rejoining enzymes"/>
    <property type="match status" value="1"/>
</dbReference>
<feature type="domain" description="Core-binding (CB)" evidence="7">
    <location>
        <begin position="75"/>
        <end position="166"/>
    </location>
</feature>
<dbReference type="InterPro" id="IPR004107">
    <property type="entry name" value="Integrase_SAM-like_N"/>
</dbReference>
<dbReference type="InterPro" id="IPR050090">
    <property type="entry name" value="Tyrosine_recombinase_XerCD"/>
</dbReference>
<dbReference type="InterPro" id="IPR002104">
    <property type="entry name" value="Integrase_catalytic"/>
</dbReference>
<dbReference type="InterPro" id="IPR010998">
    <property type="entry name" value="Integrase_recombinase_N"/>
</dbReference>
<dbReference type="AlphaFoldDB" id="S9TWT3"/>
<comment type="caution">
    <text evidence="8">The sequence shown here is derived from an EMBL/GenBank/DDBJ whole genome shotgun (WGS) entry which is preliminary data.</text>
</comment>
<dbReference type="PATRIC" id="fig|1117108.3.peg.2840"/>
<dbReference type="GO" id="GO:0015074">
    <property type="term" value="P:DNA integration"/>
    <property type="evidence" value="ECO:0007669"/>
    <property type="project" value="UniProtKB-KW"/>
</dbReference>
<dbReference type="RefSeq" id="WP_021260071.1">
    <property type="nucleotide sequence ID" value="NZ_ATMT01000053.1"/>
</dbReference>
<keyword evidence="2" id="KW-0229">DNA integration</keyword>
<dbReference type="PANTHER" id="PTHR30349">
    <property type="entry name" value="PHAGE INTEGRASE-RELATED"/>
    <property type="match status" value="1"/>
</dbReference>
<dbReference type="eggNOG" id="COG0582">
    <property type="taxonomic scope" value="Bacteria"/>
</dbReference>
<feature type="domain" description="Tyr recombinase" evidence="6">
    <location>
        <begin position="187"/>
        <end position="388"/>
    </location>
</feature>
<comment type="similarity">
    <text evidence="1">Belongs to the 'phage' integrase family.</text>
</comment>
<dbReference type="InterPro" id="IPR013762">
    <property type="entry name" value="Integrase-like_cat_sf"/>
</dbReference>
<gene>
    <name evidence="8" type="ORF">PAALTS15_13692</name>
</gene>
<name>S9TWT3_PAEAL</name>